<reference evidence="2 3" key="2">
    <citation type="submission" date="2024-10" db="EMBL/GenBank/DDBJ databases">
        <authorList>
            <person name="Ryan C."/>
        </authorList>
    </citation>
    <scope>NUCLEOTIDE SEQUENCE [LARGE SCALE GENOMIC DNA]</scope>
</reference>
<feature type="compositionally biased region" description="Basic residues" evidence="1">
    <location>
        <begin position="17"/>
        <end position="28"/>
    </location>
</feature>
<dbReference type="AlphaFoldDB" id="A0ABC9G4Z3"/>
<evidence type="ECO:0000313" key="2">
    <source>
        <dbReference type="EMBL" id="CAL5086688.1"/>
    </source>
</evidence>
<name>A0ABC9G4Z3_9POAL</name>
<evidence type="ECO:0008006" key="4">
    <source>
        <dbReference type="Google" id="ProtNLM"/>
    </source>
</evidence>
<organism evidence="2 3">
    <name type="scientific">Urochloa decumbens</name>
    <dbReference type="NCBI Taxonomy" id="240449"/>
    <lineage>
        <taxon>Eukaryota</taxon>
        <taxon>Viridiplantae</taxon>
        <taxon>Streptophyta</taxon>
        <taxon>Embryophyta</taxon>
        <taxon>Tracheophyta</taxon>
        <taxon>Spermatophyta</taxon>
        <taxon>Magnoliopsida</taxon>
        <taxon>Liliopsida</taxon>
        <taxon>Poales</taxon>
        <taxon>Poaceae</taxon>
        <taxon>PACMAD clade</taxon>
        <taxon>Panicoideae</taxon>
        <taxon>Panicodae</taxon>
        <taxon>Paniceae</taxon>
        <taxon>Melinidinae</taxon>
        <taxon>Urochloa</taxon>
    </lineage>
</organism>
<evidence type="ECO:0000256" key="1">
    <source>
        <dbReference type="SAM" id="MobiDB-lite"/>
    </source>
</evidence>
<dbReference type="InterPro" id="IPR036047">
    <property type="entry name" value="F-box-like_dom_sf"/>
</dbReference>
<sequence length="493" mass="55410">MTACRDCQRYQSEPPRRRGGRRPQPKRLRLPDDYGGEEDRLSALPDELLLDVLARLRCARAAARAGLLARRWRGLWTRLGALVFHTTPLDPLLAALARIAGPVGSLDIAVPEHRRRQARPTPARISLLLCAAAGLAPAKLSLCIWSEFAAVELPLFDRATDIALRVRGGRFTLPAAGDFPVLDTLSLDCRHIDFVDLLPRCPRLRELWICDREQGSVTVHSESLEELDVYTFVQLQRIDIVAPGLKKLRLNASDGINRSEFTLSFLAPALEEFTWQCSCHSSTDTFGMAWRLDSLNLQTRQVIPGQNQLATNSESSSVQLQRRSHVHVLWLYICPLAGWSGAEQNFGQEISRFLFTKFSVLELYIRTGEHVYGDMVLHLLGLCTFIRKLNLITVSTTSWVSKPCSLTCPCDQPKSWRSQSISLTELKEIDIQGFDGKDHEIDLLEVLLRCATMLERVTLRLSSKVSQSDSDGYLKLNSLLKAYPSVECKFSLT</sequence>
<reference evidence="3" key="1">
    <citation type="submission" date="2024-06" db="EMBL/GenBank/DDBJ databases">
        <authorList>
            <person name="Ryan C."/>
        </authorList>
    </citation>
    <scope>NUCLEOTIDE SEQUENCE [LARGE SCALE GENOMIC DNA]</scope>
</reference>
<dbReference type="PANTHER" id="PTHR34709">
    <property type="entry name" value="OS10G0396666 PROTEIN"/>
    <property type="match status" value="1"/>
</dbReference>
<dbReference type="InterPro" id="IPR055312">
    <property type="entry name" value="FBL15-like"/>
</dbReference>
<proteinExistence type="predicted"/>
<accession>A0ABC9G4Z3</accession>
<dbReference type="Proteomes" id="UP001497457">
    <property type="component" value="Chromosome 8b"/>
</dbReference>
<feature type="region of interest" description="Disordered" evidence="1">
    <location>
        <begin position="1"/>
        <end position="35"/>
    </location>
</feature>
<dbReference type="PANTHER" id="PTHR34709:SF75">
    <property type="entry name" value="FBD DOMAIN-CONTAINING PROTEIN"/>
    <property type="match status" value="1"/>
</dbReference>
<evidence type="ECO:0000313" key="3">
    <source>
        <dbReference type="Proteomes" id="UP001497457"/>
    </source>
</evidence>
<dbReference type="SUPFAM" id="SSF81383">
    <property type="entry name" value="F-box domain"/>
    <property type="match status" value="1"/>
</dbReference>
<gene>
    <name evidence="2" type="ORF">URODEC1_LOCUS111737</name>
</gene>
<dbReference type="EMBL" id="OZ075118">
    <property type="protein sequence ID" value="CAL5086688.1"/>
    <property type="molecule type" value="Genomic_DNA"/>
</dbReference>
<protein>
    <recommendedName>
        <fullName evidence="4">FBD domain-containing protein</fullName>
    </recommendedName>
</protein>
<keyword evidence="3" id="KW-1185">Reference proteome</keyword>